<dbReference type="PANTHER" id="PTHR43798">
    <property type="entry name" value="MONOACYLGLYCEROL LIPASE"/>
    <property type="match status" value="1"/>
</dbReference>
<sequence>MINMIEMEFKKMQVGNEILAYRECGEGNRTLLLVHGNMSSSLHFDHLMNALSDEFKIYAPDLRGFGHSSYHESFDSLKALSEDLEYFVDKLRLRDIELVGWSTGGGIAMQFAADNPDITKRLVLLESVGVTGYPLYLKDEAGQPDLSRPLMTKSEIAADPIQVAPVLEALSKGDSAFYRALWDAAIYTGAKKPAVEDYVRYISEMLLQRNLVDIDYALSRFNMTNLENVYGKGTGDVKKIKCPVVVVQGEKDIVVPMSMAEEILDHLECEKTLKVLKNSGHNPMVDQLEKVTSIIIG</sequence>
<evidence type="ECO:0000259" key="1">
    <source>
        <dbReference type="Pfam" id="PF00561"/>
    </source>
</evidence>
<dbReference type="Proteomes" id="UP000614200">
    <property type="component" value="Unassembled WGS sequence"/>
</dbReference>
<gene>
    <name evidence="2" type="ORF">ISU02_07925</name>
</gene>
<dbReference type="InterPro" id="IPR029058">
    <property type="entry name" value="AB_hydrolase_fold"/>
</dbReference>
<evidence type="ECO:0000313" key="2">
    <source>
        <dbReference type="EMBL" id="MBF4693044.1"/>
    </source>
</evidence>
<keyword evidence="2" id="KW-0378">Hydrolase</keyword>
<evidence type="ECO:0000313" key="3">
    <source>
        <dbReference type="Proteomes" id="UP000614200"/>
    </source>
</evidence>
<feature type="domain" description="AB hydrolase-1" evidence="1">
    <location>
        <begin position="30"/>
        <end position="286"/>
    </location>
</feature>
<dbReference type="InterPro" id="IPR050266">
    <property type="entry name" value="AB_hydrolase_sf"/>
</dbReference>
<dbReference type="SUPFAM" id="SSF53474">
    <property type="entry name" value="alpha/beta-Hydrolases"/>
    <property type="match status" value="1"/>
</dbReference>
<comment type="caution">
    <text evidence="2">The sequence shown here is derived from an EMBL/GenBank/DDBJ whole genome shotgun (WGS) entry which is preliminary data.</text>
</comment>
<dbReference type="PRINTS" id="PR00111">
    <property type="entry name" value="ABHYDROLASE"/>
</dbReference>
<accession>A0ABR9ZRG2</accession>
<reference evidence="2 3" key="1">
    <citation type="submission" date="2020-11" db="EMBL/GenBank/DDBJ databases">
        <title>Fusibacter basophilias sp. nov.</title>
        <authorList>
            <person name="Qiu D."/>
        </authorList>
    </citation>
    <scope>NUCLEOTIDE SEQUENCE [LARGE SCALE GENOMIC DNA]</scope>
    <source>
        <strain evidence="2 3">Q10-2</strain>
    </source>
</reference>
<protein>
    <submittedName>
        <fullName evidence="2">Alpha/beta hydrolase</fullName>
    </submittedName>
</protein>
<dbReference type="PANTHER" id="PTHR43798:SF33">
    <property type="entry name" value="HYDROLASE, PUTATIVE (AFU_ORTHOLOGUE AFUA_2G14860)-RELATED"/>
    <property type="match status" value="1"/>
</dbReference>
<dbReference type="EMBL" id="JADKNH010000004">
    <property type="protein sequence ID" value="MBF4693044.1"/>
    <property type="molecule type" value="Genomic_DNA"/>
</dbReference>
<proteinExistence type="predicted"/>
<dbReference type="GO" id="GO:0016787">
    <property type="term" value="F:hydrolase activity"/>
    <property type="evidence" value="ECO:0007669"/>
    <property type="project" value="UniProtKB-KW"/>
</dbReference>
<name>A0ABR9ZRG2_9FIRM</name>
<dbReference type="Gene3D" id="3.40.50.1820">
    <property type="entry name" value="alpha/beta hydrolase"/>
    <property type="match status" value="1"/>
</dbReference>
<dbReference type="Pfam" id="PF00561">
    <property type="entry name" value="Abhydrolase_1"/>
    <property type="match status" value="1"/>
</dbReference>
<dbReference type="InterPro" id="IPR000073">
    <property type="entry name" value="AB_hydrolase_1"/>
</dbReference>
<organism evidence="2 3">
    <name type="scientific">Fusibacter ferrireducens</name>
    <dbReference type="NCBI Taxonomy" id="2785058"/>
    <lineage>
        <taxon>Bacteria</taxon>
        <taxon>Bacillati</taxon>
        <taxon>Bacillota</taxon>
        <taxon>Clostridia</taxon>
        <taxon>Eubacteriales</taxon>
        <taxon>Eubacteriales Family XII. Incertae Sedis</taxon>
        <taxon>Fusibacter</taxon>
    </lineage>
</organism>
<keyword evidence="3" id="KW-1185">Reference proteome</keyword>